<protein>
    <recommendedName>
        <fullName evidence="5">60S ribosomal protein L13a</fullName>
    </recommendedName>
</protein>
<dbReference type="NCBIfam" id="TIGR01077">
    <property type="entry name" value="L13_A_E"/>
    <property type="match status" value="1"/>
</dbReference>
<organism evidence="4">
    <name type="scientific">Haptolina ericina</name>
    <dbReference type="NCBI Taxonomy" id="156174"/>
    <lineage>
        <taxon>Eukaryota</taxon>
        <taxon>Haptista</taxon>
        <taxon>Haptophyta</taxon>
        <taxon>Prymnesiophyceae</taxon>
        <taxon>Prymnesiales</taxon>
        <taxon>Prymnesiaceae</taxon>
        <taxon>Haptolina</taxon>
    </lineage>
</organism>
<comment type="similarity">
    <text evidence="1">Belongs to the universal ribosomal protein uL13 family.</text>
</comment>
<dbReference type="EMBL" id="HBHX01064547">
    <property type="protein sequence ID" value="CAE0145226.1"/>
    <property type="molecule type" value="Transcribed_RNA"/>
</dbReference>
<dbReference type="PANTHER" id="PTHR11545:SF3">
    <property type="entry name" value="LARGE RIBOSOMAL SUBUNIT PROTEIN UL13"/>
    <property type="match status" value="1"/>
</dbReference>
<proteinExistence type="inferred from homology"/>
<dbReference type="CDD" id="cd00392">
    <property type="entry name" value="Ribosomal_L13"/>
    <property type="match status" value="1"/>
</dbReference>
<dbReference type="InterPro" id="IPR005822">
    <property type="entry name" value="Ribosomal_uL13"/>
</dbReference>
<evidence type="ECO:0000256" key="1">
    <source>
        <dbReference type="ARBA" id="ARBA00006227"/>
    </source>
</evidence>
<dbReference type="SUPFAM" id="SSF52161">
    <property type="entry name" value="Ribosomal protein L13"/>
    <property type="match status" value="1"/>
</dbReference>
<name>A0A7S3BU51_9EUKA</name>
<dbReference type="GO" id="GO:0017148">
    <property type="term" value="P:negative regulation of translation"/>
    <property type="evidence" value="ECO:0007669"/>
    <property type="project" value="TreeGrafter"/>
</dbReference>
<keyword evidence="3" id="KW-0687">Ribonucleoprotein</keyword>
<dbReference type="PANTHER" id="PTHR11545">
    <property type="entry name" value="RIBOSOMAL PROTEIN L13"/>
    <property type="match status" value="1"/>
</dbReference>
<dbReference type="GO" id="GO:0003729">
    <property type="term" value="F:mRNA binding"/>
    <property type="evidence" value="ECO:0007669"/>
    <property type="project" value="TreeGrafter"/>
</dbReference>
<dbReference type="GO" id="GO:0003735">
    <property type="term" value="F:structural constituent of ribosome"/>
    <property type="evidence" value="ECO:0007669"/>
    <property type="project" value="InterPro"/>
</dbReference>
<evidence type="ECO:0000256" key="3">
    <source>
        <dbReference type="ARBA" id="ARBA00023274"/>
    </source>
</evidence>
<dbReference type="Gene3D" id="3.90.1180.10">
    <property type="entry name" value="Ribosomal protein L13"/>
    <property type="match status" value="1"/>
</dbReference>
<gene>
    <name evidence="4" type="ORF">HERI1096_LOCUS35734</name>
</gene>
<dbReference type="AlphaFoldDB" id="A0A7S3BU51"/>
<dbReference type="FunFam" id="6.10.250.3250:FF:000001">
    <property type="entry name" value="60S ribosomal protein L13a"/>
    <property type="match status" value="1"/>
</dbReference>
<dbReference type="GO" id="GO:0022625">
    <property type="term" value="C:cytosolic large ribosomal subunit"/>
    <property type="evidence" value="ECO:0007669"/>
    <property type="project" value="TreeGrafter"/>
</dbReference>
<dbReference type="Gene3D" id="6.10.250.3250">
    <property type="match status" value="1"/>
</dbReference>
<dbReference type="InterPro" id="IPR005755">
    <property type="entry name" value="Ribosomal_uL13_euk/arc"/>
</dbReference>
<evidence type="ECO:0000256" key="2">
    <source>
        <dbReference type="ARBA" id="ARBA00022980"/>
    </source>
</evidence>
<dbReference type="HAMAP" id="MF_01366">
    <property type="entry name" value="Ribosomal_uL13"/>
    <property type="match status" value="1"/>
</dbReference>
<dbReference type="Pfam" id="PF00572">
    <property type="entry name" value="Ribosomal_L13"/>
    <property type="match status" value="1"/>
</dbReference>
<dbReference type="GO" id="GO:0006412">
    <property type="term" value="P:translation"/>
    <property type="evidence" value="ECO:0007669"/>
    <property type="project" value="InterPro"/>
</dbReference>
<evidence type="ECO:0000313" key="4">
    <source>
        <dbReference type="EMBL" id="CAE0145226.1"/>
    </source>
</evidence>
<dbReference type="FunFam" id="3.90.1180.10:FF:000002">
    <property type="entry name" value="60S ribosomal protein L16"/>
    <property type="match status" value="1"/>
</dbReference>
<reference evidence="4" key="1">
    <citation type="submission" date="2021-01" db="EMBL/GenBank/DDBJ databases">
        <authorList>
            <person name="Corre E."/>
            <person name="Pelletier E."/>
            <person name="Niang G."/>
            <person name="Scheremetjew M."/>
            <person name="Finn R."/>
            <person name="Kale V."/>
            <person name="Holt S."/>
            <person name="Cochrane G."/>
            <person name="Meng A."/>
            <person name="Brown T."/>
            <person name="Cohen L."/>
        </authorList>
    </citation>
    <scope>NUCLEOTIDE SEQUENCE</scope>
    <source>
        <strain evidence="4">CCMP281</strain>
    </source>
</reference>
<sequence>MFEKVVIIDCKGHLFGRLASIIAKELLSGQRVVCVRCEDINISGSFYRNKLKFLDKLRKRTNTNPAHGPFHFRAPARIFYRCIRGMIPHKTHRGKCAMERLKCFEGIPAPYDKMSRQVCPDAFRVSRLKPGRRFCVLGRLSHEIGWKQQEVVQRLEAKRKAEAQVYYDTKKAADAKAKAAADATESGPYAATLAQFGY</sequence>
<dbReference type="InterPro" id="IPR036899">
    <property type="entry name" value="Ribosomal_uL13_sf"/>
</dbReference>
<accession>A0A7S3BU51</accession>
<evidence type="ECO:0008006" key="5">
    <source>
        <dbReference type="Google" id="ProtNLM"/>
    </source>
</evidence>
<keyword evidence="2" id="KW-0689">Ribosomal protein</keyword>